<sequence>MPEWWTYAPADFQLFSARTYARLVEAHNRALWPAQWLDLACGAVLWLALLRRVSWAARALAALAALWCIGLAWDFFHLRYAQIHWGAPAMAVGFSWQALLLAVLARRNAFQPLPAPRARAAALMLLALALVGWPLLAPLTGASWWRAEVPGLMPAPTVLAMLALAPLATARARRWLLPLPLLWCAVEALTLAALGSAAWPLLPLAGLACLVAPTVCSAHRAG</sequence>
<gene>
    <name evidence="2" type="ORF">HHL10_19865</name>
</gene>
<feature type="transmembrane region" description="Helical" evidence="1">
    <location>
        <begin position="117"/>
        <end position="137"/>
    </location>
</feature>
<proteinExistence type="predicted"/>
<protein>
    <submittedName>
        <fullName evidence="2">MFS transporter permease</fullName>
    </submittedName>
</protein>
<dbReference type="InterPro" id="IPR045708">
    <property type="entry name" value="DUF6064"/>
</dbReference>
<evidence type="ECO:0000313" key="3">
    <source>
        <dbReference type="Proteomes" id="UP000574067"/>
    </source>
</evidence>
<reference evidence="2 3" key="1">
    <citation type="submission" date="2020-04" db="EMBL/GenBank/DDBJ databases">
        <title>Azohydromonas sp. isolated from soil.</title>
        <authorList>
            <person name="Dahal R.H."/>
        </authorList>
    </citation>
    <scope>NUCLEOTIDE SEQUENCE [LARGE SCALE GENOMIC DNA]</scope>
    <source>
        <strain evidence="2 3">G-1-1-14</strain>
    </source>
</reference>
<feature type="transmembrane region" description="Helical" evidence="1">
    <location>
        <begin position="55"/>
        <end position="73"/>
    </location>
</feature>
<evidence type="ECO:0000256" key="1">
    <source>
        <dbReference type="SAM" id="Phobius"/>
    </source>
</evidence>
<feature type="transmembrane region" description="Helical" evidence="1">
    <location>
        <begin position="85"/>
        <end position="105"/>
    </location>
</feature>
<feature type="transmembrane region" description="Helical" evidence="1">
    <location>
        <begin position="30"/>
        <end position="48"/>
    </location>
</feature>
<feature type="transmembrane region" description="Helical" evidence="1">
    <location>
        <begin position="149"/>
        <end position="168"/>
    </location>
</feature>
<accession>A0A848FEI5</accession>
<keyword evidence="1" id="KW-0812">Transmembrane</keyword>
<keyword evidence="1" id="KW-0472">Membrane</keyword>
<dbReference type="EMBL" id="JABBFW010000016">
    <property type="protein sequence ID" value="NML17235.1"/>
    <property type="molecule type" value="Genomic_DNA"/>
</dbReference>
<name>A0A848FEI5_9BURK</name>
<comment type="caution">
    <text evidence="2">The sequence shown here is derived from an EMBL/GenBank/DDBJ whole genome shotgun (WGS) entry which is preliminary data.</text>
</comment>
<keyword evidence="3" id="KW-1185">Reference proteome</keyword>
<dbReference type="AlphaFoldDB" id="A0A848FEI5"/>
<dbReference type="Pfam" id="PF19540">
    <property type="entry name" value="DUF6064"/>
    <property type="match status" value="1"/>
</dbReference>
<evidence type="ECO:0000313" key="2">
    <source>
        <dbReference type="EMBL" id="NML17235.1"/>
    </source>
</evidence>
<dbReference type="Proteomes" id="UP000574067">
    <property type="component" value="Unassembled WGS sequence"/>
</dbReference>
<feature type="transmembrane region" description="Helical" evidence="1">
    <location>
        <begin position="175"/>
        <end position="195"/>
    </location>
</feature>
<keyword evidence="1" id="KW-1133">Transmembrane helix</keyword>
<dbReference type="RefSeq" id="WP_169162142.1">
    <property type="nucleotide sequence ID" value="NZ_JABBFW010000016.1"/>
</dbReference>
<organism evidence="2 3">
    <name type="scientific">Azohydromonas caseinilytica</name>
    <dbReference type="NCBI Taxonomy" id="2728836"/>
    <lineage>
        <taxon>Bacteria</taxon>
        <taxon>Pseudomonadati</taxon>
        <taxon>Pseudomonadota</taxon>
        <taxon>Betaproteobacteria</taxon>
        <taxon>Burkholderiales</taxon>
        <taxon>Sphaerotilaceae</taxon>
        <taxon>Azohydromonas</taxon>
    </lineage>
</organism>